<evidence type="ECO:0000256" key="2">
    <source>
        <dbReference type="ARBA" id="ARBA00023136"/>
    </source>
</evidence>
<feature type="non-terminal residue" evidence="7">
    <location>
        <position position="382"/>
    </location>
</feature>
<dbReference type="Pfam" id="PF09404">
    <property type="entry name" value="C12orf66_like"/>
    <property type="match status" value="1"/>
</dbReference>
<comment type="subcellular location">
    <subcellularLocation>
        <location evidence="1">Lysosome membrane</location>
    </subcellularLocation>
</comment>
<dbReference type="InterPro" id="IPR018544">
    <property type="entry name" value="KICS_2"/>
</dbReference>
<dbReference type="SUPFAM" id="SSF158548">
    <property type="entry name" value="FLJ32549 domain-like"/>
    <property type="match status" value="1"/>
</dbReference>
<dbReference type="InterPro" id="IPR038060">
    <property type="entry name" value="C12orf66-like_central_sf"/>
</dbReference>
<accession>A0A2R2MMW2</accession>
<dbReference type="STRING" id="7574.A0A2R2MMW2"/>
<dbReference type="PANTHER" id="PTHR31581:SF1">
    <property type="entry name" value="KICSTOR SUBUNIT 2"/>
    <property type="match status" value="1"/>
</dbReference>
<dbReference type="SUPFAM" id="SSF160651">
    <property type="entry name" value="FLJ32549 C-terminal domain-like"/>
    <property type="match status" value="1"/>
</dbReference>
<sequence>MAAALPPVPEEQAFLETFFQCLSQFAFDKAKELSEKERDSHDAAFGSSWGLLLNSLGHLAFSEKMYMSLMFLGQKWFGRKDNLRSSYSVLLSELKKIEEHAASASDYPGKVRTPERILGHLCGQLCQFLTARAKMMDFYEQLATMGSQKTTYEDLENVITEIIQAHQKSFHHPILSPLKNAFSLECDIVHNLLLAQMDMAQLKFLSSLIHLHDAHSKLASWMPALQSREQGKKLGFSRQPSMPALYQWLVRYKAALVAKFSLYFYETLSKQAPPGDLKALIAKTPVDFYARIVTFHKKSDASHVSAVFDTSGLEEPYRGPGYHHPLKIVESPTGLDSYPAVFSYPGERPAAHWPNVVMIINDRAPELSHIDKVVHFYDKVTF</sequence>
<evidence type="ECO:0000313" key="6">
    <source>
        <dbReference type="Proteomes" id="UP000085678"/>
    </source>
</evidence>
<dbReference type="GO" id="GO:0034198">
    <property type="term" value="P:cellular response to amino acid starvation"/>
    <property type="evidence" value="ECO:0007669"/>
    <property type="project" value="TreeGrafter"/>
</dbReference>
<dbReference type="OrthoDB" id="18134at2759"/>
<dbReference type="PANTHER" id="PTHR31581">
    <property type="entry name" value="KICSTOR COMPLEX PROTEIN C12ORF66"/>
    <property type="match status" value="1"/>
</dbReference>
<dbReference type="KEGG" id="lak:106158398"/>
<evidence type="ECO:0000256" key="1">
    <source>
        <dbReference type="ARBA" id="ARBA00004656"/>
    </source>
</evidence>
<dbReference type="GO" id="GO:0061462">
    <property type="term" value="P:protein localization to lysosome"/>
    <property type="evidence" value="ECO:0007669"/>
    <property type="project" value="TreeGrafter"/>
</dbReference>
<proteinExistence type="inferred from homology"/>
<dbReference type="Gene3D" id="1.10.3450.30">
    <property type="match status" value="1"/>
</dbReference>
<evidence type="ECO:0000313" key="7">
    <source>
        <dbReference type="RefSeq" id="XP_023931397.1"/>
    </source>
</evidence>
<comment type="similarity">
    <text evidence="4">Belongs to the KICS2 family.</text>
</comment>
<keyword evidence="6" id="KW-1185">Reference proteome</keyword>
<organism evidence="6 7">
    <name type="scientific">Lingula anatina</name>
    <name type="common">Brachiopod</name>
    <name type="synonym">Lingula unguis</name>
    <dbReference type="NCBI Taxonomy" id="7574"/>
    <lineage>
        <taxon>Eukaryota</taxon>
        <taxon>Metazoa</taxon>
        <taxon>Spiralia</taxon>
        <taxon>Lophotrochozoa</taxon>
        <taxon>Brachiopoda</taxon>
        <taxon>Linguliformea</taxon>
        <taxon>Lingulata</taxon>
        <taxon>Lingulida</taxon>
        <taxon>Linguloidea</taxon>
        <taxon>Lingulidae</taxon>
        <taxon>Lingula</taxon>
    </lineage>
</organism>
<dbReference type="GO" id="GO:0042149">
    <property type="term" value="P:cellular response to glucose starvation"/>
    <property type="evidence" value="ECO:0007669"/>
    <property type="project" value="TreeGrafter"/>
</dbReference>
<reference evidence="7" key="1">
    <citation type="submission" date="2025-08" db="UniProtKB">
        <authorList>
            <consortium name="RefSeq"/>
        </authorList>
    </citation>
    <scope>IDENTIFICATION</scope>
    <source>
        <tissue evidence="7">Gonads</tissue>
    </source>
</reference>
<evidence type="ECO:0000256" key="3">
    <source>
        <dbReference type="ARBA" id="ARBA00023228"/>
    </source>
</evidence>
<name>A0A2R2MMW2_LINAN</name>
<dbReference type="AlphaFoldDB" id="A0A2R2MMW2"/>
<keyword evidence="3" id="KW-0458">Lysosome</keyword>
<gene>
    <name evidence="7" type="primary">LOC106158398</name>
</gene>
<dbReference type="Proteomes" id="UP000085678">
    <property type="component" value="Unplaced"/>
</dbReference>
<evidence type="ECO:0000256" key="4">
    <source>
        <dbReference type="ARBA" id="ARBA00060863"/>
    </source>
</evidence>
<dbReference type="RefSeq" id="XP_023931397.1">
    <property type="nucleotide sequence ID" value="XM_024075629.1"/>
</dbReference>
<protein>
    <recommendedName>
        <fullName evidence="5">KICSTOR subunit 2</fullName>
    </recommendedName>
</protein>
<evidence type="ECO:0000256" key="5">
    <source>
        <dbReference type="ARBA" id="ARBA00072667"/>
    </source>
</evidence>
<dbReference type="FunFam" id="1.10.3450.30:FF:000001">
    <property type="entry name" value="KICSTOR complex protein C12orf66 homolog"/>
    <property type="match status" value="1"/>
</dbReference>
<dbReference type="GO" id="GO:0005765">
    <property type="term" value="C:lysosomal membrane"/>
    <property type="evidence" value="ECO:0007669"/>
    <property type="project" value="UniProtKB-SubCell"/>
</dbReference>
<dbReference type="GeneID" id="106158398"/>
<dbReference type="GO" id="GO:1904262">
    <property type="term" value="P:negative regulation of TORC1 signaling"/>
    <property type="evidence" value="ECO:0007669"/>
    <property type="project" value="TreeGrafter"/>
</dbReference>
<keyword evidence="2" id="KW-0472">Membrane</keyword>
<dbReference type="InParanoid" id="A0A2R2MMW2"/>